<proteinExistence type="predicted"/>
<name>A0AB39U496_9BIFI</name>
<evidence type="ECO:0008006" key="3">
    <source>
        <dbReference type="Google" id="ProtNLM"/>
    </source>
</evidence>
<dbReference type="KEGG" id="baqk:QN215_05865"/>
<dbReference type="RefSeq" id="WP_369343414.1">
    <property type="nucleotide sequence ID" value="NZ_CP129674.1"/>
</dbReference>
<feature type="signal peptide" evidence="1">
    <location>
        <begin position="1"/>
        <end position="31"/>
    </location>
</feature>
<evidence type="ECO:0000256" key="1">
    <source>
        <dbReference type="SAM" id="SignalP"/>
    </source>
</evidence>
<dbReference type="AlphaFoldDB" id="A0AB39U496"/>
<accession>A0AB39U496</accession>
<organism evidence="2">
    <name type="scientific">Bifidobacterium aquikefiricola</name>
    <dbReference type="NCBI Taxonomy" id="3059038"/>
    <lineage>
        <taxon>Bacteria</taxon>
        <taxon>Bacillati</taxon>
        <taxon>Actinomycetota</taxon>
        <taxon>Actinomycetes</taxon>
        <taxon>Bifidobacteriales</taxon>
        <taxon>Bifidobacteriaceae</taxon>
        <taxon>Bifidobacterium</taxon>
    </lineage>
</organism>
<sequence>MARRRTAAIVAAMLVLGCVGLSLGGCAPSSAAVGDSMESSAMAHDGIDRSDVLMAFIGAETAATKSQDRQVLEYLQTKSMRTQYASSGHVTDAQAKAIEAAIASRSTMILLRCNATGNTTGCNFNDRVVAALRGARDDGIPTVLVSSSRQSTTLDPHLYAAQFVLQPRSDDTDSSKHERAGSYAMHRQQSIMSLEAASFIVMNDGEHAKTMYVSY</sequence>
<feature type="chain" id="PRO_5044320065" description="Lipoprotein" evidence="1">
    <location>
        <begin position="32"/>
        <end position="215"/>
    </location>
</feature>
<dbReference type="EMBL" id="CP129674">
    <property type="protein sequence ID" value="XDS43821.1"/>
    <property type="molecule type" value="Genomic_DNA"/>
</dbReference>
<keyword evidence="1" id="KW-0732">Signal</keyword>
<evidence type="ECO:0000313" key="2">
    <source>
        <dbReference type="EMBL" id="XDS43821.1"/>
    </source>
</evidence>
<gene>
    <name evidence="2" type="ORF">QN215_05865</name>
</gene>
<dbReference type="PROSITE" id="PS51257">
    <property type="entry name" value="PROKAR_LIPOPROTEIN"/>
    <property type="match status" value="1"/>
</dbReference>
<protein>
    <recommendedName>
        <fullName evidence="3">Lipoprotein</fullName>
    </recommendedName>
</protein>
<reference evidence="2" key="1">
    <citation type="submission" date="2023-07" db="EMBL/GenBank/DDBJ databases">
        <title>Bifidobacterium aquikefiriaerophilum sp. nov. and Bifidobacterium eccum sp. nov., isolated from water kefir.</title>
        <authorList>
            <person name="Breselge S."/>
            <person name="Bellassi P."/>
            <person name="Barcenilla C."/>
            <person name="Alvarez-Ordonez A."/>
            <person name="Morelli L."/>
            <person name="Cotter P.D."/>
        </authorList>
    </citation>
    <scope>NUCLEOTIDE SEQUENCE</scope>
    <source>
        <strain evidence="2">WK041_4_12</strain>
    </source>
</reference>